<reference evidence="2" key="1">
    <citation type="submission" date="2021-02" db="EMBL/GenBank/DDBJ databases">
        <authorList>
            <person name="Steward A R."/>
        </authorList>
    </citation>
    <scope>NUCLEOTIDE SEQUENCE</scope>
</reference>
<proteinExistence type="predicted"/>
<dbReference type="AlphaFoldDB" id="A0A821PFY8"/>
<dbReference type="OrthoDB" id="6906150at2759"/>
<sequence length="94" mass="10701">MEVSLSQICELLGERIEKYNSIPKKRKLSKVKRLMTSTPILEAFPAKMFSPNLVLSPAPTVNSEKRCTPRKRATRDGLRGKKLIFHDDEDDSVN</sequence>
<accession>A0A821PFY8</accession>
<comment type="caution">
    <text evidence="2">The sequence shown here is derived from an EMBL/GenBank/DDBJ whole genome shotgun (WGS) entry which is preliminary data.</text>
</comment>
<evidence type="ECO:0000256" key="1">
    <source>
        <dbReference type="SAM" id="MobiDB-lite"/>
    </source>
</evidence>
<evidence type="ECO:0000313" key="2">
    <source>
        <dbReference type="EMBL" id="CAF4807060.1"/>
    </source>
</evidence>
<dbReference type="EMBL" id="CAJOBZ010000006">
    <property type="protein sequence ID" value="CAF4807060.1"/>
    <property type="molecule type" value="Genomic_DNA"/>
</dbReference>
<gene>
    <name evidence="2" type="ORF">PMACD_LOCUS3804</name>
</gene>
<dbReference type="Proteomes" id="UP000663880">
    <property type="component" value="Unassembled WGS sequence"/>
</dbReference>
<keyword evidence="3" id="KW-1185">Reference proteome</keyword>
<feature type="region of interest" description="Disordered" evidence="1">
    <location>
        <begin position="60"/>
        <end position="81"/>
    </location>
</feature>
<organism evidence="2 3">
    <name type="scientific">Pieris macdunnoughi</name>
    <dbReference type="NCBI Taxonomy" id="345717"/>
    <lineage>
        <taxon>Eukaryota</taxon>
        <taxon>Metazoa</taxon>
        <taxon>Ecdysozoa</taxon>
        <taxon>Arthropoda</taxon>
        <taxon>Hexapoda</taxon>
        <taxon>Insecta</taxon>
        <taxon>Pterygota</taxon>
        <taxon>Neoptera</taxon>
        <taxon>Endopterygota</taxon>
        <taxon>Lepidoptera</taxon>
        <taxon>Glossata</taxon>
        <taxon>Ditrysia</taxon>
        <taxon>Papilionoidea</taxon>
        <taxon>Pieridae</taxon>
        <taxon>Pierinae</taxon>
        <taxon>Pieris</taxon>
    </lineage>
</organism>
<name>A0A821PFY8_9NEOP</name>
<evidence type="ECO:0000313" key="3">
    <source>
        <dbReference type="Proteomes" id="UP000663880"/>
    </source>
</evidence>
<protein>
    <submittedName>
        <fullName evidence="2">Uncharacterized protein</fullName>
    </submittedName>
</protein>